<name>A0A9P4LAK8_9PLEO</name>
<evidence type="ECO:0000313" key="3">
    <source>
        <dbReference type="Proteomes" id="UP000800039"/>
    </source>
</evidence>
<organism evidence="2 3">
    <name type="scientific">Cucurbitaria berberidis CBS 394.84</name>
    <dbReference type="NCBI Taxonomy" id="1168544"/>
    <lineage>
        <taxon>Eukaryota</taxon>
        <taxon>Fungi</taxon>
        <taxon>Dikarya</taxon>
        <taxon>Ascomycota</taxon>
        <taxon>Pezizomycotina</taxon>
        <taxon>Dothideomycetes</taxon>
        <taxon>Pleosporomycetidae</taxon>
        <taxon>Pleosporales</taxon>
        <taxon>Pleosporineae</taxon>
        <taxon>Cucurbitariaceae</taxon>
        <taxon>Cucurbitaria</taxon>
    </lineage>
</organism>
<keyword evidence="3" id="KW-1185">Reference proteome</keyword>
<accession>A0A9P4LAK8</accession>
<comment type="caution">
    <text evidence="2">The sequence shown here is derived from an EMBL/GenBank/DDBJ whole genome shotgun (WGS) entry which is preliminary data.</text>
</comment>
<dbReference type="RefSeq" id="XP_040790713.1">
    <property type="nucleotide sequence ID" value="XM_040936628.1"/>
</dbReference>
<dbReference type="EMBL" id="ML976615">
    <property type="protein sequence ID" value="KAF1848150.1"/>
    <property type="molecule type" value="Genomic_DNA"/>
</dbReference>
<evidence type="ECO:0000256" key="1">
    <source>
        <dbReference type="SAM" id="MobiDB-lite"/>
    </source>
</evidence>
<dbReference type="GeneID" id="63853878"/>
<feature type="compositionally biased region" description="Basic and acidic residues" evidence="1">
    <location>
        <begin position="166"/>
        <end position="176"/>
    </location>
</feature>
<feature type="region of interest" description="Disordered" evidence="1">
    <location>
        <begin position="42"/>
        <end position="224"/>
    </location>
</feature>
<proteinExistence type="predicted"/>
<sequence length="253" mass="28193">MQHNFILVRESELEELLHDVGTLRERLRLLVGYEDRNNIDMGIDLRTRAPQSDRPLRSPTPYTPFAPPPPPPPPRNPSRHYGIPSSPPPSFLDPETQPRHLDSPTSSTAHNIRPLPSQPATPFHSYAGNRVRTRPGTGAWQAPVRSSPHGSANLRRGPPAVQTLRWEARSRGERERERRRRNGRDARGGGVVREGGGGVDVRGGDGGDARGGEVEDRAGQAREREEVIVVRVREEVGREVNEMQTGAENERRV</sequence>
<reference evidence="2" key="1">
    <citation type="submission" date="2020-01" db="EMBL/GenBank/DDBJ databases">
        <authorList>
            <consortium name="DOE Joint Genome Institute"/>
            <person name="Haridas S."/>
            <person name="Albert R."/>
            <person name="Binder M."/>
            <person name="Bloem J."/>
            <person name="Labutti K."/>
            <person name="Salamov A."/>
            <person name="Andreopoulos B."/>
            <person name="Baker S.E."/>
            <person name="Barry K."/>
            <person name="Bills G."/>
            <person name="Bluhm B.H."/>
            <person name="Cannon C."/>
            <person name="Castanera R."/>
            <person name="Culley D.E."/>
            <person name="Daum C."/>
            <person name="Ezra D."/>
            <person name="Gonzalez J.B."/>
            <person name="Henrissat B."/>
            <person name="Kuo A."/>
            <person name="Liang C."/>
            <person name="Lipzen A."/>
            <person name="Lutzoni F."/>
            <person name="Magnuson J."/>
            <person name="Mondo S."/>
            <person name="Nolan M."/>
            <person name="Ohm R."/>
            <person name="Pangilinan J."/>
            <person name="Park H.-J."/>
            <person name="Ramirez L."/>
            <person name="Alfaro M."/>
            <person name="Sun H."/>
            <person name="Tritt A."/>
            <person name="Yoshinaga Y."/>
            <person name="Zwiers L.-H."/>
            <person name="Turgeon B.G."/>
            <person name="Goodwin S.B."/>
            <person name="Spatafora J.W."/>
            <person name="Crous P.W."/>
            <person name="Grigoriev I.V."/>
        </authorList>
    </citation>
    <scope>NUCLEOTIDE SEQUENCE</scope>
    <source>
        <strain evidence="2">CBS 394.84</strain>
    </source>
</reference>
<evidence type="ECO:0000313" key="2">
    <source>
        <dbReference type="EMBL" id="KAF1848150.1"/>
    </source>
</evidence>
<feature type="compositionally biased region" description="Gly residues" evidence="1">
    <location>
        <begin position="188"/>
        <end position="201"/>
    </location>
</feature>
<dbReference type="Proteomes" id="UP000800039">
    <property type="component" value="Unassembled WGS sequence"/>
</dbReference>
<feature type="compositionally biased region" description="Pro residues" evidence="1">
    <location>
        <begin position="61"/>
        <end position="76"/>
    </location>
</feature>
<protein>
    <submittedName>
        <fullName evidence="2">Uncharacterized protein</fullName>
    </submittedName>
</protein>
<gene>
    <name evidence="2" type="ORF">K460DRAFT_403447</name>
</gene>
<dbReference type="AlphaFoldDB" id="A0A9P4LAK8"/>
<feature type="compositionally biased region" description="Basic and acidic residues" evidence="1">
    <location>
        <begin position="202"/>
        <end position="224"/>
    </location>
</feature>